<evidence type="ECO:0000259" key="1">
    <source>
        <dbReference type="Pfam" id="PF17171"/>
    </source>
</evidence>
<dbReference type="AlphaFoldDB" id="A0A0C9VS92"/>
<feature type="domain" description="Metaxin glutathione S-transferase" evidence="1">
    <location>
        <begin position="226"/>
        <end position="288"/>
    </location>
</feature>
<proteinExistence type="predicted"/>
<reference evidence="2 3" key="1">
    <citation type="submission" date="2014-06" db="EMBL/GenBank/DDBJ databases">
        <title>Evolutionary Origins and Diversification of the Mycorrhizal Mutualists.</title>
        <authorList>
            <consortium name="DOE Joint Genome Institute"/>
            <consortium name="Mycorrhizal Genomics Consortium"/>
            <person name="Kohler A."/>
            <person name="Kuo A."/>
            <person name="Nagy L.G."/>
            <person name="Floudas D."/>
            <person name="Copeland A."/>
            <person name="Barry K.W."/>
            <person name="Cichocki N."/>
            <person name="Veneault-Fourrey C."/>
            <person name="LaButti K."/>
            <person name="Lindquist E.A."/>
            <person name="Lipzen A."/>
            <person name="Lundell T."/>
            <person name="Morin E."/>
            <person name="Murat C."/>
            <person name="Riley R."/>
            <person name="Ohm R."/>
            <person name="Sun H."/>
            <person name="Tunlid A."/>
            <person name="Henrissat B."/>
            <person name="Grigoriev I.V."/>
            <person name="Hibbett D.S."/>
            <person name="Martin F."/>
        </authorList>
    </citation>
    <scope>NUCLEOTIDE SEQUENCE [LARGE SCALE GENOMIC DNA]</scope>
    <source>
        <strain evidence="2 3">SS14</strain>
    </source>
</reference>
<dbReference type="Pfam" id="PF17171">
    <property type="entry name" value="GST_C_6"/>
    <property type="match status" value="1"/>
</dbReference>
<protein>
    <recommendedName>
        <fullName evidence="1">Metaxin glutathione S-transferase domain-containing protein</fullName>
    </recommendedName>
</protein>
<dbReference type="OrthoDB" id="198787at2759"/>
<evidence type="ECO:0000313" key="2">
    <source>
        <dbReference type="EMBL" id="KIJ41300.1"/>
    </source>
</evidence>
<sequence length="305" mass="33774">MSTAATESSWIPMPKFMRNLYSRFPLYYQPAIPPPPSSTTQTFSPVLWIHPPVEFDSKVLSRDVECLKWQAYVALRGLTDMRVRWDIDPAGGVDGRLPSLWVPPAAEQDSKNAGVEVLGARMIPGWADGVQGDHVWNSGLEGYINEEARDESRAWVSLLEGAVHAALLSYEPSPSVLSAWLYSKASPVSQLTALLNPPPAPLTGFSTLIPPQGVNIPADSLRQRYREAIAALSERLGTDKWFLGSSEPTPLDALVFAYLHVALQPHSKNLQRARAEITTRVNLVAWERKVRQIVQAAFKPLNSQK</sequence>
<evidence type="ECO:0000313" key="3">
    <source>
        <dbReference type="Proteomes" id="UP000054279"/>
    </source>
</evidence>
<dbReference type="SUPFAM" id="SSF47616">
    <property type="entry name" value="GST C-terminal domain-like"/>
    <property type="match status" value="1"/>
</dbReference>
<dbReference type="InterPro" id="IPR036282">
    <property type="entry name" value="Glutathione-S-Trfase_C_sf"/>
</dbReference>
<dbReference type="InterPro" id="IPR033468">
    <property type="entry name" value="Metaxin_GST"/>
</dbReference>
<name>A0A0C9VS92_SPHS4</name>
<organism evidence="2 3">
    <name type="scientific">Sphaerobolus stellatus (strain SS14)</name>
    <dbReference type="NCBI Taxonomy" id="990650"/>
    <lineage>
        <taxon>Eukaryota</taxon>
        <taxon>Fungi</taxon>
        <taxon>Dikarya</taxon>
        <taxon>Basidiomycota</taxon>
        <taxon>Agaricomycotina</taxon>
        <taxon>Agaricomycetes</taxon>
        <taxon>Phallomycetidae</taxon>
        <taxon>Geastrales</taxon>
        <taxon>Sphaerobolaceae</taxon>
        <taxon>Sphaerobolus</taxon>
    </lineage>
</organism>
<dbReference type="EMBL" id="KN837138">
    <property type="protein sequence ID" value="KIJ41300.1"/>
    <property type="molecule type" value="Genomic_DNA"/>
</dbReference>
<keyword evidence="3" id="KW-1185">Reference proteome</keyword>
<dbReference type="HOGENOM" id="CLU_077463_0_0_1"/>
<accession>A0A0C9VS92</accession>
<dbReference type="Proteomes" id="UP000054279">
    <property type="component" value="Unassembled WGS sequence"/>
</dbReference>
<gene>
    <name evidence="2" type="ORF">M422DRAFT_31884</name>
</gene>